<dbReference type="SUPFAM" id="SSF53756">
    <property type="entry name" value="UDP-Glycosyltransferase/glycogen phosphorylase"/>
    <property type="match status" value="1"/>
</dbReference>
<dbReference type="Gene3D" id="3.40.50.2000">
    <property type="entry name" value="Glycogen Phosphorylase B"/>
    <property type="match status" value="1"/>
</dbReference>
<keyword evidence="2" id="KW-0808">Transferase</keyword>
<evidence type="ECO:0000259" key="1">
    <source>
        <dbReference type="Pfam" id="PF00534"/>
    </source>
</evidence>
<gene>
    <name evidence="2" type="ORF">EFA69_10185</name>
</gene>
<feature type="domain" description="Glycosyl transferase family 1" evidence="1">
    <location>
        <begin position="137"/>
        <end position="278"/>
    </location>
</feature>
<evidence type="ECO:0000313" key="2">
    <source>
        <dbReference type="EMBL" id="RNI29893.1"/>
    </source>
</evidence>
<dbReference type="Proteomes" id="UP000271010">
    <property type="component" value="Unassembled WGS sequence"/>
</dbReference>
<protein>
    <submittedName>
        <fullName evidence="2">Glycosyltransferase family 1 protein</fullName>
    </submittedName>
</protein>
<dbReference type="PANTHER" id="PTHR46656:SF3">
    <property type="entry name" value="PUTATIVE-RELATED"/>
    <property type="match status" value="1"/>
</dbReference>
<keyword evidence="3" id="KW-1185">Reference proteome</keyword>
<reference evidence="2 3" key="1">
    <citation type="submission" date="2018-11" db="EMBL/GenBank/DDBJ databases">
        <title>Rufibacter latericius sp. nov., isolated from water in Baiyang Lake.</title>
        <authorList>
            <person name="Yang Y."/>
        </authorList>
    </citation>
    <scope>NUCLEOTIDE SEQUENCE [LARGE SCALE GENOMIC DNA]</scope>
    <source>
        <strain evidence="2 3">MCC P1</strain>
    </source>
</reference>
<dbReference type="AlphaFoldDB" id="A0A3M9MYD3"/>
<dbReference type="InterPro" id="IPR001296">
    <property type="entry name" value="Glyco_trans_1"/>
</dbReference>
<sequence>MVQALRRAGVPVHFTGILPGKPEEGGIQVTSEPAQSASPSEFHIIHTVPEYYPYWIRAAKQRSQQAKVWGYTTWETDQLPVHWPALLNQLDGLFVTSHWNKEVFQKSGVTVQIEVLPHVSEFEGVAEGKASRALEHVLEKVQDDFLFYSIGVWNERKAPWLLIEAFKQEFSKHEKVALLVKTGRIDWTSAYKRRWNKLFRKGFGEASAAFKNLVSPQGAKIYHLCKELTSQEVALLHKRGDCFISFTRGEGWGMGAYEAAWFGKPVAITAYGGALDYLPPHMSYLLDCSLVPVQTAFGQESYSSNQKWANVNLPAARKTMRHIFEQASSAREQGKQLRQHVSSNFSAEAIAARCLRALGVAAPEKKSFKLSD</sequence>
<dbReference type="PANTHER" id="PTHR46656">
    <property type="entry name" value="PUTATIVE-RELATED"/>
    <property type="match status" value="1"/>
</dbReference>
<accession>A0A3M9MYD3</accession>
<dbReference type="Pfam" id="PF00534">
    <property type="entry name" value="Glycos_transf_1"/>
    <property type="match status" value="1"/>
</dbReference>
<dbReference type="EMBL" id="RJJE01000009">
    <property type="protein sequence ID" value="RNI29893.1"/>
    <property type="molecule type" value="Genomic_DNA"/>
</dbReference>
<comment type="caution">
    <text evidence="2">The sequence shown here is derived from an EMBL/GenBank/DDBJ whole genome shotgun (WGS) entry which is preliminary data.</text>
</comment>
<dbReference type="GO" id="GO:0016757">
    <property type="term" value="F:glycosyltransferase activity"/>
    <property type="evidence" value="ECO:0007669"/>
    <property type="project" value="InterPro"/>
</dbReference>
<evidence type="ECO:0000313" key="3">
    <source>
        <dbReference type="Proteomes" id="UP000271010"/>
    </source>
</evidence>
<name>A0A3M9MYD3_9BACT</name>
<proteinExistence type="predicted"/>
<organism evidence="2 3">
    <name type="scientific">Rufibacter immobilis</name>
    <dbReference type="NCBI Taxonomy" id="1348778"/>
    <lineage>
        <taxon>Bacteria</taxon>
        <taxon>Pseudomonadati</taxon>
        <taxon>Bacteroidota</taxon>
        <taxon>Cytophagia</taxon>
        <taxon>Cytophagales</taxon>
        <taxon>Hymenobacteraceae</taxon>
        <taxon>Rufibacter</taxon>
    </lineage>
</organism>